<keyword evidence="5" id="KW-1185">Reference proteome</keyword>
<evidence type="ECO:0000256" key="1">
    <source>
        <dbReference type="ARBA" id="ARBA00023242"/>
    </source>
</evidence>
<reference evidence="4" key="1">
    <citation type="journal article" date="2021" name="Nat. Commun.">
        <title>Genetic determinants of endophytism in the Arabidopsis root mycobiome.</title>
        <authorList>
            <person name="Mesny F."/>
            <person name="Miyauchi S."/>
            <person name="Thiergart T."/>
            <person name="Pickel B."/>
            <person name="Atanasova L."/>
            <person name="Karlsson M."/>
            <person name="Huettel B."/>
            <person name="Barry K.W."/>
            <person name="Haridas S."/>
            <person name="Chen C."/>
            <person name="Bauer D."/>
            <person name="Andreopoulos W."/>
            <person name="Pangilinan J."/>
            <person name="LaButti K."/>
            <person name="Riley R."/>
            <person name="Lipzen A."/>
            <person name="Clum A."/>
            <person name="Drula E."/>
            <person name="Henrissat B."/>
            <person name="Kohler A."/>
            <person name="Grigoriev I.V."/>
            <person name="Martin F.M."/>
            <person name="Hacquard S."/>
        </authorList>
    </citation>
    <scope>NUCLEOTIDE SEQUENCE</scope>
    <source>
        <strain evidence="4">MPI-CAGE-CH-0243</strain>
    </source>
</reference>
<dbReference type="InterPro" id="IPR052400">
    <property type="entry name" value="Zn2-C6_fungal_TF"/>
</dbReference>
<dbReference type="PANTHER" id="PTHR47657:SF7">
    <property type="entry name" value="STEROL REGULATORY ELEMENT-BINDING PROTEIN ECM22"/>
    <property type="match status" value="1"/>
</dbReference>
<dbReference type="OrthoDB" id="3546279at2759"/>
<dbReference type="PROSITE" id="PS50048">
    <property type="entry name" value="ZN2_CY6_FUNGAL_2"/>
    <property type="match status" value="1"/>
</dbReference>
<sequence length="521" mass="58424">MPRKTAGFVSKRPHKKSRAGCMTCKRKKVKCDEALPSCGYCAQRKLECVFTSSDRPGPSDTSIEESENTTSPGSQPSGIEDFNALEVPAWLIPASHTASGQLGAIEFDLINRFKTDAWCAVTVREGEPAIHYITREWVPQTSIAHSYLLNTIIAISASHSNDMAPSREKRYLADIYRQKAISTYKKALQTITNENYETLLVTAMYMQVLVPIPEFPCSDTALLSWIYTFFNMTQGLRVLASLKWAIGIENLSVFPLFRREILTLPPPPNLAELNDPNLCSNAKTIGDCPEYPNPPGTYAKPVSPIMDMTNLPYRPLKLMTATPPKLPKSWQGHSTWQLPSPAFLPPSLMAVLKNLVEPQENGLIDIHRPALLPVLHAFSPIFLSLYYYHLSSDFFVRISVLPTLFPRAFLALVKSGEPRALIVIAWWMAFARMLPKVKWMQQTAPRVFQAVSNMIMRSNNKIYMEAVEGAYRICRLVETRGIEIAARGIFDGWDGLTWENGPILAEAYAEASEQFRCSPPC</sequence>
<dbReference type="PROSITE" id="PS00463">
    <property type="entry name" value="ZN2_CY6_FUNGAL_1"/>
    <property type="match status" value="1"/>
</dbReference>
<dbReference type="GO" id="GO:0000981">
    <property type="term" value="F:DNA-binding transcription factor activity, RNA polymerase II-specific"/>
    <property type="evidence" value="ECO:0007669"/>
    <property type="project" value="InterPro"/>
</dbReference>
<dbReference type="PANTHER" id="PTHR47657">
    <property type="entry name" value="STEROL REGULATORY ELEMENT-BINDING PROTEIN ECM22"/>
    <property type="match status" value="1"/>
</dbReference>
<dbReference type="Pfam" id="PF00172">
    <property type="entry name" value="Zn_clus"/>
    <property type="match status" value="1"/>
</dbReference>
<dbReference type="SMART" id="SM00066">
    <property type="entry name" value="GAL4"/>
    <property type="match status" value="1"/>
</dbReference>
<dbReference type="SUPFAM" id="SSF57701">
    <property type="entry name" value="Zn2/Cys6 DNA-binding domain"/>
    <property type="match status" value="1"/>
</dbReference>
<comment type="caution">
    <text evidence="4">The sequence shown here is derived from an EMBL/GenBank/DDBJ whole genome shotgun (WGS) entry which is preliminary data.</text>
</comment>
<feature type="compositionally biased region" description="Polar residues" evidence="2">
    <location>
        <begin position="68"/>
        <end position="77"/>
    </location>
</feature>
<gene>
    <name evidence="4" type="ORF">B0J11DRAFT_575093</name>
</gene>
<dbReference type="InterPro" id="IPR036864">
    <property type="entry name" value="Zn2-C6_fun-type_DNA-bd_sf"/>
</dbReference>
<feature type="region of interest" description="Disordered" evidence="2">
    <location>
        <begin position="52"/>
        <end position="78"/>
    </location>
</feature>
<dbReference type="CDD" id="cd00067">
    <property type="entry name" value="GAL4"/>
    <property type="match status" value="1"/>
</dbReference>
<protein>
    <recommendedName>
        <fullName evidence="3">Zn(2)-C6 fungal-type domain-containing protein</fullName>
    </recommendedName>
</protein>
<dbReference type="GO" id="GO:0008270">
    <property type="term" value="F:zinc ion binding"/>
    <property type="evidence" value="ECO:0007669"/>
    <property type="project" value="InterPro"/>
</dbReference>
<feature type="domain" description="Zn(2)-C6 fungal-type" evidence="3">
    <location>
        <begin position="20"/>
        <end position="50"/>
    </location>
</feature>
<dbReference type="Proteomes" id="UP000700596">
    <property type="component" value="Unassembled WGS sequence"/>
</dbReference>
<dbReference type="EMBL" id="JAGMWT010000001">
    <property type="protein sequence ID" value="KAH7139168.1"/>
    <property type="molecule type" value="Genomic_DNA"/>
</dbReference>
<dbReference type="AlphaFoldDB" id="A0A9P9EK65"/>
<evidence type="ECO:0000259" key="3">
    <source>
        <dbReference type="PROSITE" id="PS50048"/>
    </source>
</evidence>
<keyword evidence="1" id="KW-0539">Nucleus</keyword>
<organism evidence="4 5">
    <name type="scientific">Dendryphion nanum</name>
    <dbReference type="NCBI Taxonomy" id="256645"/>
    <lineage>
        <taxon>Eukaryota</taxon>
        <taxon>Fungi</taxon>
        <taxon>Dikarya</taxon>
        <taxon>Ascomycota</taxon>
        <taxon>Pezizomycotina</taxon>
        <taxon>Dothideomycetes</taxon>
        <taxon>Pleosporomycetidae</taxon>
        <taxon>Pleosporales</taxon>
        <taxon>Torulaceae</taxon>
        <taxon>Dendryphion</taxon>
    </lineage>
</organism>
<dbReference type="InterPro" id="IPR001138">
    <property type="entry name" value="Zn2Cys6_DnaBD"/>
</dbReference>
<dbReference type="Gene3D" id="4.10.240.10">
    <property type="entry name" value="Zn(2)-C6 fungal-type DNA-binding domain"/>
    <property type="match status" value="1"/>
</dbReference>
<evidence type="ECO:0000256" key="2">
    <source>
        <dbReference type="SAM" id="MobiDB-lite"/>
    </source>
</evidence>
<proteinExistence type="predicted"/>
<evidence type="ECO:0000313" key="5">
    <source>
        <dbReference type="Proteomes" id="UP000700596"/>
    </source>
</evidence>
<name>A0A9P9EK65_9PLEO</name>
<evidence type="ECO:0000313" key="4">
    <source>
        <dbReference type="EMBL" id="KAH7139168.1"/>
    </source>
</evidence>
<accession>A0A9P9EK65</accession>